<feature type="region of interest" description="Disordered" evidence="1">
    <location>
        <begin position="1"/>
        <end position="27"/>
    </location>
</feature>
<protein>
    <submittedName>
        <fullName evidence="2">Uncharacterized protein</fullName>
    </submittedName>
</protein>
<dbReference type="Proteomes" id="UP000199420">
    <property type="component" value="Unassembled WGS sequence"/>
</dbReference>
<proteinExistence type="predicted"/>
<evidence type="ECO:0000313" key="2">
    <source>
        <dbReference type="EMBL" id="SEJ03615.1"/>
    </source>
</evidence>
<keyword evidence="3" id="KW-1185">Reference proteome</keyword>
<evidence type="ECO:0000313" key="3">
    <source>
        <dbReference type="Proteomes" id="UP000199420"/>
    </source>
</evidence>
<dbReference type="OrthoDB" id="9975972at2"/>
<accession>A0A1H6VUB9</accession>
<sequence>MLSQGVVDANDAAQGDEGTTAPPALDANPYKTAAALETHLAGAGVDPFLAKFYGSRVQQALQRPAPTADQLATGHAEAETALANEYGEDAEHIGHLAREEMQRMSRDFPDLPKLLERTGLGNDLQVIKALASRAYERLLDQKRAEFGLPAKEH</sequence>
<dbReference type="RefSeq" id="WP_091338569.1">
    <property type="nucleotide sequence ID" value="NZ_FNYC01000004.1"/>
</dbReference>
<evidence type="ECO:0000256" key="1">
    <source>
        <dbReference type="SAM" id="MobiDB-lite"/>
    </source>
</evidence>
<dbReference type="AlphaFoldDB" id="A0A1H6VUB9"/>
<dbReference type="EMBL" id="FNYC01000004">
    <property type="protein sequence ID" value="SEJ03615.1"/>
    <property type="molecule type" value="Genomic_DNA"/>
</dbReference>
<reference evidence="2 3" key="1">
    <citation type="submission" date="2016-10" db="EMBL/GenBank/DDBJ databases">
        <authorList>
            <person name="de Groot N.N."/>
        </authorList>
    </citation>
    <scope>NUCLEOTIDE SEQUENCE [LARGE SCALE GENOMIC DNA]</scope>
    <source>
        <strain evidence="2 3">DSM 26515</strain>
    </source>
</reference>
<organism evidence="2 3">
    <name type="scientific">Frateuria terrea</name>
    <dbReference type="NCBI Taxonomy" id="529704"/>
    <lineage>
        <taxon>Bacteria</taxon>
        <taxon>Pseudomonadati</taxon>
        <taxon>Pseudomonadota</taxon>
        <taxon>Gammaproteobacteria</taxon>
        <taxon>Lysobacterales</taxon>
        <taxon>Rhodanobacteraceae</taxon>
        <taxon>Frateuria</taxon>
    </lineage>
</organism>
<gene>
    <name evidence="2" type="ORF">SAMN04487997_2280</name>
</gene>
<dbReference type="STRING" id="529704.SAMN02927913_2950"/>
<name>A0A1H6VUB9_9GAMM</name>